<dbReference type="InterPro" id="IPR003439">
    <property type="entry name" value="ABC_transporter-like_ATP-bd"/>
</dbReference>
<keyword evidence="3" id="KW-0813">Transport</keyword>
<accession>A0A7C3KCS5</accession>
<dbReference type="SMART" id="SM00382">
    <property type="entry name" value="AAA"/>
    <property type="match status" value="1"/>
</dbReference>
<dbReference type="InterPro" id="IPR027417">
    <property type="entry name" value="P-loop_NTPase"/>
</dbReference>
<name>A0A7C3KCS5_9CYAN</name>
<comment type="similarity">
    <text evidence="2">Belongs to the ABC transporter superfamily. Nitrate/nitrite/cyanate uptake transporter (NitT) (TC 3.A.1.16) family.</text>
</comment>
<evidence type="ECO:0000256" key="3">
    <source>
        <dbReference type="ARBA" id="ARBA00022448"/>
    </source>
</evidence>
<dbReference type="PROSITE" id="PS00211">
    <property type="entry name" value="ABC_TRANSPORTER_1"/>
    <property type="match status" value="1"/>
</dbReference>
<dbReference type="Pfam" id="PF00005">
    <property type="entry name" value="ABC_tran"/>
    <property type="match status" value="1"/>
</dbReference>
<sequence length="276" mass="31742">MTQPITELDTSGLSGNTGEPLLEFDHVGLEYPFEGAMRTIIQDVTLSIQPGEFVSFVGPSGCGKTSILRMVSGLSPARIGEIRYRGQRINRPLKNVGIAFQNPVMLPWRNTLNNVLLPLEIVEPFKRDFSKQKARYIQMAQELLTTVRLQDFQKQYPWQLSGGMRQRASLCRALIHQPEILLLDEPFGALDAFTREEMWVMTQKLWMQAKCVGILITHDLREAVFLSDYVYVMSPRPSTIIHRVKIDLPRPRTLEMELTDEFNHYFSSIRQNIHHN</sequence>
<evidence type="ECO:0000256" key="4">
    <source>
        <dbReference type="ARBA" id="ARBA00022741"/>
    </source>
</evidence>
<dbReference type="GO" id="GO:0016887">
    <property type="term" value="F:ATP hydrolysis activity"/>
    <property type="evidence" value="ECO:0007669"/>
    <property type="project" value="InterPro"/>
</dbReference>
<evidence type="ECO:0000256" key="5">
    <source>
        <dbReference type="ARBA" id="ARBA00022840"/>
    </source>
</evidence>
<keyword evidence="4" id="KW-0547">Nucleotide-binding</keyword>
<dbReference type="GO" id="GO:0005886">
    <property type="term" value="C:plasma membrane"/>
    <property type="evidence" value="ECO:0007669"/>
    <property type="project" value="UniProtKB-SubCell"/>
</dbReference>
<proteinExistence type="inferred from homology"/>
<dbReference type="InterPro" id="IPR003593">
    <property type="entry name" value="AAA+_ATPase"/>
</dbReference>
<evidence type="ECO:0000313" key="7">
    <source>
        <dbReference type="EMBL" id="HFM97486.1"/>
    </source>
</evidence>
<dbReference type="EMBL" id="DSRU01000083">
    <property type="protein sequence ID" value="HFM97486.1"/>
    <property type="molecule type" value="Genomic_DNA"/>
</dbReference>
<dbReference type="Gene3D" id="3.40.50.300">
    <property type="entry name" value="P-loop containing nucleotide triphosphate hydrolases"/>
    <property type="match status" value="1"/>
</dbReference>
<dbReference type="GO" id="GO:0005524">
    <property type="term" value="F:ATP binding"/>
    <property type="evidence" value="ECO:0007669"/>
    <property type="project" value="UniProtKB-KW"/>
</dbReference>
<protein>
    <submittedName>
        <fullName evidence="7">ABC transporter ATP-binding protein</fullName>
    </submittedName>
</protein>
<organism evidence="7">
    <name type="scientific">Oscillatoriales cyanobacterium SpSt-418</name>
    <dbReference type="NCBI Taxonomy" id="2282169"/>
    <lineage>
        <taxon>Bacteria</taxon>
        <taxon>Bacillati</taxon>
        <taxon>Cyanobacteriota</taxon>
        <taxon>Cyanophyceae</taxon>
        <taxon>Oscillatoriophycideae</taxon>
        <taxon>Oscillatoriales</taxon>
    </lineage>
</organism>
<dbReference type="InterPro" id="IPR050166">
    <property type="entry name" value="ABC_transporter_ATP-bind"/>
</dbReference>
<evidence type="ECO:0000256" key="1">
    <source>
        <dbReference type="ARBA" id="ARBA00004417"/>
    </source>
</evidence>
<reference evidence="7" key="1">
    <citation type="journal article" date="2020" name="mSystems">
        <title>Genome- and Community-Level Interaction Insights into Carbon Utilization and Element Cycling Functions of Hydrothermarchaeota in Hydrothermal Sediment.</title>
        <authorList>
            <person name="Zhou Z."/>
            <person name="Liu Y."/>
            <person name="Xu W."/>
            <person name="Pan J."/>
            <person name="Luo Z.H."/>
            <person name="Li M."/>
        </authorList>
    </citation>
    <scope>NUCLEOTIDE SEQUENCE [LARGE SCALE GENOMIC DNA]</scope>
    <source>
        <strain evidence="7">SpSt-418</strain>
    </source>
</reference>
<feature type="domain" description="ABC transporter" evidence="6">
    <location>
        <begin position="22"/>
        <end position="260"/>
    </location>
</feature>
<dbReference type="SUPFAM" id="SSF52540">
    <property type="entry name" value="P-loop containing nucleoside triphosphate hydrolases"/>
    <property type="match status" value="1"/>
</dbReference>
<gene>
    <name evidence="7" type="ORF">ENR64_06900</name>
</gene>
<dbReference type="PANTHER" id="PTHR42788">
    <property type="entry name" value="TAURINE IMPORT ATP-BINDING PROTEIN-RELATED"/>
    <property type="match status" value="1"/>
</dbReference>
<dbReference type="PANTHER" id="PTHR42788:SF13">
    <property type="entry name" value="ALIPHATIC SULFONATES IMPORT ATP-BINDING PROTEIN SSUB"/>
    <property type="match status" value="1"/>
</dbReference>
<dbReference type="InterPro" id="IPR017871">
    <property type="entry name" value="ABC_transporter-like_CS"/>
</dbReference>
<dbReference type="AlphaFoldDB" id="A0A7C3KCS5"/>
<keyword evidence="5 7" id="KW-0067">ATP-binding</keyword>
<comment type="subcellular location">
    <subcellularLocation>
        <location evidence="1">Cell inner membrane</location>
        <topology evidence="1">Peripheral membrane protein</topology>
    </subcellularLocation>
</comment>
<dbReference type="CDD" id="cd03293">
    <property type="entry name" value="ABC_NrtD_SsuB_transporters"/>
    <property type="match status" value="1"/>
</dbReference>
<dbReference type="PROSITE" id="PS50893">
    <property type="entry name" value="ABC_TRANSPORTER_2"/>
    <property type="match status" value="1"/>
</dbReference>
<evidence type="ECO:0000256" key="2">
    <source>
        <dbReference type="ARBA" id="ARBA00009440"/>
    </source>
</evidence>
<comment type="caution">
    <text evidence="7">The sequence shown here is derived from an EMBL/GenBank/DDBJ whole genome shotgun (WGS) entry which is preliminary data.</text>
</comment>
<evidence type="ECO:0000259" key="6">
    <source>
        <dbReference type="PROSITE" id="PS50893"/>
    </source>
</evidence>